<proteinExistence type="predicted"/>
<dbReference type="RefSeq" id="YP_009602710.1">
    <property type="nucleotide sequence ID" value="NC_041942.1"/>
</dbReference>
<name>A0A0U3TKF9_9CAUD</name>
<gene>
    <name evidence="1" type="primary">30</name>
    <name evidence="1" type="ORF">JOANN_30</name>
</gene>
<sequence length="136" mass="15476">MPHVTTRKLEQIQDLLDQNLSHTEIAKRLRVSRTTIRYYFPDRPGLSKAETLALANAARKAKRAIVRPGITEQYGECLVCGADRLEQRRLQKLGKGTPCTFRKSHSYAVFHPGLDPDCPRCQQIAKSHTHHTCQNN</sequence>
<dbReference type="EMBL" id="KU160652">
    <property type="protein sequence ID" value="ALY09433.1"/>
    <property type="molecule type" value="Genomic_DNA"/>
</dbReference>
<reference evidence="1 2" key="1">
    <citation type="submission" date="2015-11" db="EMBL/GenBank/DDBJ databases">
        <authorList>
            <person name="Ott C.T."/>
            <person name="Jacobs-Sera D."/>
            <person name="Guerrero C.A."/>
            <person name="Bowman C.A."/>
            <person name="Russell D.A."/>
            <person name="Pope W.H."/>
            <person name="Hatfull G.F."/>
        </authorList>
    </citation>
    <scope>NUCLEOTIDE SEQUENCE [LARGE SCALE GENOMIC DNA]</scope>
</reference>
<dbReference type="Gene3D" id="1.10.10.60">
    <property type="entry name" value="Homeodomain-like"/>
    <property type="match status" value="1"/>
</dbReference>
<dbReference type="Proteomes" id="UP000221495">
    <property type="component" value="Segment"/>
</dbReference>
<keyword evidence="2" id="KW-1185">Reference proteome</keyword>
<keyword evidence="1" id="KW-0238">DNA-binding</keyword>
<evidence type="ECO:0000313" key="2">
    <source>
        <dbReference type="Proteomes" id="UP000221495"/>
    </source>
</evidence>
<dbReference type="KEGG" id="vg:40078574"/>
<accession>A0A0U3TKF9</accession>
<dbReference type="InterPro" id="IPR009057">
    <property type="entry name" value="Homeodomain-like_sf"/>
</dbReference>
<protein>
    <submittedName>
        <fullName evidence="1">Helix-turn-helix DNA-binding domain protein</fullName>
    </submittedName>
</protein>
<dbReference type="GeneID" id="40078574"/>
<dbReference type="GO" id="GO:0003677">
    <property type="term" value="F:DNA binding"/>
    <property type="evidence" value="ECO:0007669"/>
    <property type="project" value="UniProtKB-KW"/>
</dbReference>
<evidence type="ECO:0000313" key="1">
    <source>
        <dbReference type="EMBL" id="ALY09433.1"/>
    </source>
</evidence>
<dbReference type="SUPFAM" id="SSF46689">
    <property type="entry name" value="Homeodomain-like"/>
    <property type="match status" value="1"/>
</dbReference>
<organism evidence="1 2">
    <name type="scientific">Arthrobacter phage Joann</name>
    <dbReference type="NCBI Taxonomy" id="1772303"/>
    <lineage>
        <taxon>Viruses</taxon>
        <taxon>Duplodnaviria</taxon>
        <taxon>Heunggongvirae</taxon>
        <taxon>Uroviricota</taxon>
        <taxon>Caudoviricetes</taxon>
        <taxon>Korravirus</taxon>
        <taxon>Korravirus joann</taxon>
    </lineage>
</organism>